<keyword evidence="2" id="KW-1185">Reference proteome</keyword>
<dbReference type="EMBL" id="CAJVQC010035751">
    <property type="protein sequence ID" value="CAG8759797.1"/>
    <property type="molecule type" value="Genomic_DNA"/>
</dbReference>
<dbReference type="Proteomes" id="UP000789920">
    <property type="component" value="Unassembled WGS sequence"/>
</dbReference>
<comment type="caution">
    <text evidence="1">The sequence shown here is derived from an EMBL/GenBank/DDBJ whole genome shotgun (WGS) entry which is preliminary data.</text>
</comment>
<sequence length="475" mass="56029">MIFQNIIEFIVKLFILIFATYIFYFYYKYFTRPNPLPGPFPLPFIGNLLNIGYDINKFYEQCQRKYGDISEILLDRRYIIVTRPDYIVKLFAPSEYFMRLPYSQGMDEIGHYKNGIVFNGDSKSWHYNRQYFNETLSLKFIDASITHIYQLYEEMSGYWQSLGLQHSLNENNNNNWSLETDFSAWFHPFTNDVTSMLVTGKRTYSIATYYNTQSIIKSEYPDALVEDGYRFTEALVKHLESLLFFANYGPFIRHYIPIIKSQSNSYLNNRNYLFDKLENIIKKRRKEIEEMQDTEMKTDMLTSLITAKTVVEYEEFRPMTDKEIRGNLLDAFIGGSGTTANLFCFMTYYLCKHPHVKQKMLSEIDYISDKFYASNDLKKLKYCEAIIKETHRLMPGVTIIHRHITKEREFAGYKWPAGTSFHVNVKGAHSHSEFWDNPEVFYPDRFLNNDYDKSAFMPFGGGKRICPGKSLATIQ</sequence>
<reference evidence="1" key="1">
    <citation type="submission" date="2021-06" db="EMBL/GenBank/DDBJ databases">
        <authorList>
            <person name="Kallberg Y."/>
            <person name="Tangrot J."/>
            <person name="Rosling A."/>
        </authorList>
    </citation>
    <scope>NUCLEOTIDE SEQUENCE</scope>
    <source>
        <strain evidence="1">MA461A</strain>
    </source>
</reference>
<evidence type="ECO:0000313" key="2">
    <source>
        <dbReference type="Proteomes" id="UP000789920"/>
    </source>
</evidence>
<proteinExistence type="predicted"/>
<evidence type="ECO:0000313" key="1">
    <source>
        <dbReference type="EMBL" id="CAG8759797.1"/>
    </source>
</evidence>
<gene>
    <name evidence="1" type="ORF">RPERSI_LOCUS15106</name>
</gene>
<protein>
    <submittedName>
        <fullName evidence="1">30397_t:CDS:1</fullName>
    </submittedName>
</protein>
<feature type="non-terminal residue" evidence="1">
    <location>
        <position position="475"/>
    </location>
</feature>
<name>A0ACA9QPM4_9GLOM</name>
<accession>A0ACA9QPM4</accession>
<organism evidence="1 2">
    <name type="scientific">Racocetra persica</name>
    <dbReference type="NCBI Taxonomy" id="160502"/>
    <lineage>
        <taxon>Eukaryota</taxon>
        <taxon>Fungi</taxon>
        <taxon>Fungi incertae sedis</taxon>
        <taxon>Mucoromycota</taxon>
        <taxon>Glomeromycotina</taxon>
        <taxon>Glomeromycetes</taxon>
        <taxon>Diversisporales</taxon>
        <taxon>Gigasporaceae</taxon>
        <taxon>Racocetra</taxon>
    </lineage>
</organism>